<accession>A0A6J7GBS4</accession>
<dbReference type="AlphaFoldDB" id="A0A6J7GBS4"/>
<sequence>MARTKTRKEQAPTTPKPAGTDRFWPIKAVGSDGTIVLDDGRLLLLVAVEPPNVDVMDQAQIEACFNSFMAMNRLLEADETIQFLVEGELVGIDEHMEHMRSQIEAVHGFDPMGTDVRRSKELNERQFSAWGVFQILRESVQVAAAGELTMQRRCYIAIPWDPARSRNHEVLSALPGFLAANAKRNERAPSKPKVEPRTVAEHRRYSRRARTRLGAFLNTLERQEIHCRPLGGVEALEYLQRRGQPTSTTHGRVVHTPTPDILSDFERPVDREQAERTARQLRALLGSAPLNFRRSEHHGYVDQDVVCTTFLDGTPASLAMFWLRSIIEMRQPFTLSLFLTGLDRLQEQQRLNRRWRQSARENERNAMKGNPDPDSTAQEVEQAELAQRMAMDPMSGTVKTSLYLMVRSPGPDPDVHAVDQEVYEARAHVARVTQGGTLNAGVRMQEILWQSTLPLGTDYAKRTIIMETQCAADTVPLIGTGCGSPSGLPLLVSGTGEIEYLAPFDRRHQAHITVVAGTSGTGKTVFANRMIAAMVAMGAQASIIDRAGHYDQQLLLHHGAKKVSIGGDETPWAINHWDVDDPYNVPQAKILFLVDLHGVMLNTTWSREEEALLAKAIRVTYTWCARRGITPQEHHLVELLTKVAASEAEAGNARTAAVLETFSAELQEFVGDGLYGHLWDRETNIPDDAPLLIFDTASATKAMLIPLMFATMDWIRERARSYSREFEHHPGIYAGRSIVWLDEGWAWAREPALAEYIQTLARQSRHLGLLFGVMSQDAEDFEGDAAAVLRNASIRILLRQDEAMLEYLSASLRLSPEQVSKLGDLRSLKGQFSEALVMNGYRGAGRVTMRMGPAEYWAYTSDPNHDVPLRNRALEEADGNIWKALASLSMTHGIPTET</sequence>
<feature type="region of interest" description="Disordered" evidence="1">
    <location>
        <begin position="353"/>
        <end position="379"/>
    </location>
</feature>
<dbReference type="Pfam" id="PF19044">
    <property type="entry name" value="P-loop_TraG"/>
    <property type="match status" value="1"/>
</dbReference>
<feature type="domain" description="TraG P-loop" evidence="2">
    <location>
        <begin position="513"/>
        <end position="888"/>
    </location>
</feature>
<name>A0A6J7GBS4_9ZZZZ</name>
<evidence type="ECO:0000259" key="2">
    <source>
        <dbReference type="Pfam" id="PF19044"/>
    </source>
</evidence>
<dbReference type="SUPFAM" id="SSF52540">
    <property type="entry name" value="P-loop containing nucleoside triphosphate hydrolases"/>
    <property type="match status" value="1"/>
</dbReference>
<organism evidence="3">
    <name type="scientific">freshwater metagenome</name>
    <dbReference type="NCBI Taxonomy" id="449393"/>
    <lineage>
        <taxon>unclassified sequences</taxon>
        <taxon>metagenomes</taxon>
        <taxon>ecological metagenomes</taxon>
    </lineage>
</organism>
<evidence type="ECO:0000256" key="1">
    <source>
        <dbReference type="SAM" id="MobiDB-lite"/>
    </source>
</evidence>
<dbReference type="Gene3D" id="3.40.50.300">
    <property type="entry name" value="P-loop containing nucleotide triphosphate hydrolases"/>
    <property type="match status" value="1"/>
</dbReference>
<feature type="region of interest" description="Disordered" evidence="1">
    <location>
        <begin position="1"/>
        <end position="21"/>
    </location>
</feature>
<dbReference type="InterPro" id="IPR027417">
    <property type="entry name" value="P-loop_NTPase"/>
</dbReference>
<dbReference type="EMBL" id="CAFBMK010000034">
    <property type="protein sequence ID" value="CAB4905662.1"/>
    <property type="molecule type" value="Genomic_DNA"/>
</dbReference>
<dbReference type="Gene3D" id="1.10.8.730">
    <property type="match status" value="1"/>
</dbReference>
<proteinExistence type="predicted"/>
<dbReference type="InterPro" id="IPR043964">
    <property type="entry name" value="P-loop_TraG"/>
</dbReference>
<evidence type="ECO:0000313" key="3">
    <source>
        <dbReference type="EMBL" id="CAB4905662.1"/>
    </source>
</evidence>
<gene>
    <name evidence="3" type="ORF">UFOPK3564_00863</name>
</gene>
<reference evidence="3" key="1">
    <citation type="submission" date="2020-05" db="EMBL/GenBank/DDBJ databases">
        <authorList>
            <person name="Chiriac C."/>
            <person name="Salcher M."/>
            <person name="Ghai R."/>
            <person name="Kavagutti S V."/>
        </authorList>
    </citation>
    <scope>NUCLEOTIDE SEQUENCE</scope>
</reference>
<protein>
    <submittedName>
        <fullName evidence="3">Unannotated protein</fullName>
    </submittedName>
</protein>